<dbReference type="EMBL" id="NVUS01000029">
    <property type="protein sequence ID" value="PCI97515.1"/>
    <property type="molecule type" value="Genomic_DNA"/>
</dbReference>
<evidence type="ECO:0000256" key="3">
    <source>
        <dbReference type="ARBA" id="ARBA00022692"/>
    </source>
</evidence>
<dbReference type="Pfam" id="PF01145">
    <property type="entry name" value="Band_7"/>
    <property type="match status" value="1"/>
</dbReference>
<dbReference type="Pfam" id="PF12221">
    <property type="entry name" value="HflK_N"/>
    <property type="match status" value="1"/>
</dbReference>
<dbReference type="InterPro" id="IPR036013">
    <property type="entry name" value="Band_7/SPFH_dom_sf"/>
</dbReference>
<dbReference type="PANTHER" id="PTHR43327">
    <property type="entry name" value="STOMATIN-LIKE PROTEIN 2, MITOCHONDRIAL"/>
    <property type="match status" value="1"/>
</dbReference>
<protein>
    <recommendedName>
        <fullName evidence="6">Protein HflK</fullName>
    </recommendedName>
</protein>
<dbReference type="AlphaFoldDB" id="A0A2A4YT65"/>
<feature type="domain" description="Band 7" evidence="8">
    <location>
        <begin position="75"/>
        <end position="247"/>
    </location>
</feature>
<dbReference type="GO" id="GO:0008233">
    <property type="term" value="F:peptidase activity"/>
    <property type="evidence" value="ECO:0007669"/>
    <property type="project" value="UniProtKB-KW"/>
</dbReference>
<dbReference type="InterPro" id="IPR050710">
    <property type="entry name" value="Band7/mec-2_domain"/>
</dbReference>
<dbReference type="InterPro" id="IPR010201">
    <property type="entry name" value="HflK"/>
</dbReference>
<dbReference type="Gene3D" id="3.30.479.30">
    <property type="entry name" value="Band 7 domain"/>
    <property type="match status" value="1"/>
</dbReference>
<organism evidence="9">
    <name type="scientific">OCS116 cluster bacterium</name>
    <dbReference type="NCBI Taxonomy" id="2030921"/>
    <lineage>
        <taxon>Bacteria</taxon>
        <taxon>Pseudomonadati</taxon>
        <taxon>Pseudomonadota</taxon>
        <taxon>Alphaproteobacteria</taxon>
        <taxon>OCS116 cluster</taxon>
    </lineage>
</organism>
<proteinExistence type="inferred from homology"/>
<name>A0A2A4YT65_9PROT</name>
<dbReference type="SUPFAM" id="SSF117892">
    <property type="entry name" value="Band 7/SPFH domain"/>
    <property type="match status" value="1"/>
</dbReference>
<dbReference type="CDD" id="cd03404">
    <property type="entry name" value="SPFH_HflK"/>
    <property type="match status" value="1"/>
</dbReference>
<evidence type="ECO:0000256" key="7">
    <source>
        <dbReference type="SAM" id="MobiDB-lite"/>
    </source>
</evidence>
<dbReference type="PANTHER" id="PTHR43327:SF2">
    <property type="entry name" value="MODULATOR OF FTSH PROTEASE HFLK"/>
    <property type="match status" value="1"/>
</dbReference>
<evidence type="ECO:0000313" key="9">
    <source>
        <dbReference type="EMBL" id="PCI97515.1"/>
    </source>
</evidence>
<comment type="caution">
    <text evidence="9">The sequence shown here is derived from an EMBL/GenBank/DDBJ whole genome shotgun (WGS) entry which is preliminary data.</text>
</comment>
<dbReference type="GO" id="GO:0016020">
    <property type="term" value="C:membrane"/>
    <property type="evidence" value="ECO:0007669"/>
    <property type="project" value="UniProtKB-SubCell"/>
</dbReference>
<dbReference type="NCBIfam" id="TIGR01933">
    <property type="entry name" value="hflK"/>
    <property type="match status" value="1"/>
</dbReference>
<comment type="subcellular location">
    <subcellularLocation>
        <location evidence="1">Membrane</location>
        <topology evidence="1">Single-pass membrane protein</topology>
    </subcellularLocation>
</comment>
<keyword evidence="9" id="KW-0645">Protease</keyword>
<keyword evidence="9" id="KW-0378">Hydrolase</keyword>
<keyword evidence="3 6" id="KW-0812">Transmembrane</keyword>
<dbReference type="SMART" id="SM00244">
    <property type="entry name" value="PHB"/>
    <property type="match status" value="1"/>
</dbReference>
<accession>A0A2A4YT65</accession>
<evidence type="ECO:0000256" key="6">
    <source>
        <dbReference type="RuleBase" id="RU364113"/>
    </source>
</evidence>
<evidence type="ECO:0000259" key="8">
    <source>
        <dbReference type="SMART" id="SM00244"/>
    </source>
</evidence>
<dbReference type="InterPro" id="IPR001107">
    <property type="entry name" value="Band_7"/>
</dbReference>
<comment type="function">
    <text evidence="6">HflC and HflK could encode or regulate a protease.</text>
</comment>
<keyword evidence="5 6" id="KW-0472">Membrane</keyword>
<comment type="subunit">
    <text evidence="6">HflC and HflK may interact to form a multimeric complex.</text>
</comment>
<gene>
    <name evidence="9" type="primary">hflK</name>
    <name evidence="9" type="ORF">COB13_15650</name>
</gene>
<reference key="1">
    <citation type="submission" date="2017-08" db="EMBL/GenBank/DDBJ databases">
        <title>A dynamic microbial community with high functional redundancy inhabits the cold, oxic subseafloor aquifer.</title>
        <authorList>
            <person name="Tully B.J."/>
            <person name="Wheat C.G."/>
            <person name="Glazer B.T."/>
            <person name="Huber J.A."/>
        </authorList>
    </citation>
    <scope>NUCLEOTIDE SEQUENCE [LARGE SCALE GENOMIC DNA]</scope>
</reference>
<keyword evidence="4 6" id="KW-1133">Transmembrane helix</keyword>
<feature type="transmembrane region" description="Helical" evidence="6">
    <location>
        <begin position="51"/>
        <end position="74"/>
    </location>
</feature>
<dbReference type="InterPro" id="IPR020980">
    <property type="entry name" value="Membrane_HflK_N"/>
</dbReference>
<evidence type="ECO:0000256" key="2">
    <source>
        <dbReference type="ARBA" id="ARBA00006971"/>
    </source>
</evidence>
<sequence length="359" mass="39180">MGGKSSNGSGSKNNEPKNQGPWGQPPRGGNNNTPPELDELLRKSQQKLKQVLPGGFGPLGFVIVVALLFIGWLATGIYIVQPAEQGVVLRFGKAVATSLPGINYHLPYPIETVLTPNVLTVRQTSVGTNARTGQAESHMLTGDENIVDVNFTVFWRIKSDGATDYLFNVQQPSVTVKMIAESAIREIVGRSNLQPILTQARQRTEEDVKALMQSSLDGYVSGIEITQVQLQKVEPPAEVIDAFNDVQAAVIDQERMVNEAQAYSNQVIPQAEGNAQQIVQRAEAYKQSVVAEAAGQAARFISVYNEYAKAPEVTRDRIYLETMEKVYGRTNKIILDSDGNGVVPYLPLNELNKSNKGAN</sequence>
<reference evidence="9" key="2">
    <citation type="journal article" date="2018" name="ISME J.">
        <title>A dynamic microbial community with high functional redundancy inhabits the cold, oxic subseafloor aquifer.</title>
        <authorList>
            <person name="Tully B.J."/>
            <person name="Wheat C.G."/>
            <person name="Glazer B.T."/>
            <person name="Huber J.A."/>
        </authorList>
    </citation>
    <scope>NUCLEOTIDE SEQUENCE</scope>
    <source>
        <strain evidence="9">NORP83</strain>
    </source>
</reference>
<evidence type="ECO:0000256" key="5">
    <source>
        <dbReference type="ARBA" id="ARBA00023136"/>
    </source>
</evidence>
<evidence type="ECO:0000256" key="1">
    <source>
        <dbReference type="ARBA" id="ARBA00004167"/>
    </source>
</evidence>
<feature type="compositionally biased region" description="Low complexity" evidence="7">
    <location>
        <begin position="1"/>
        <end position="13"/>
    </location>
</feature>
<evidence type="ECO:0000256" key="4">
    <source>
        <dbReference type="ARBA" id="ARBA00022989"/>
    </source>
</evidence>
<dbReference type="GO" id="GO:0006508">
    <property type="term" value="P:proteolysis"/>
    <property type="evidence" value="ECO:0007669"/>
    <property type="project" value="UniProtKB-KW"/>
</dbReference>
<comment type="similarity">
    <text evidence="2 6">Belongs to the band 7/mec-2 family. HflK subfamily.</text>
</comment>
<feature type="region of interest" description="Disordered" evidence="7">
    <location>
        <begin position="1"/>
        <end position="37"/>
    </location>
</feature>